<organism evidence="3 4">
    <name type="scientific">Prevotella lacticifex</name>
    <dbReference type="NCBI Taxonomy" id="2854755"/>
    <lineage>
        <taxon>Bacteria</taxon>
        <taxon>Pseudomonadati</taxon>
        <taxon>Bacteroidota</taxon>
        <taxon>Bacteroidia</taxon>
        <taxon>Bacteroidales</taxon>
        <taxon>Prevotellaceae</taxon>
        <taxon>Prevotella</taxon>
    </lineage>
</organism>
<protein>
    <submittedName>
        <fullName evidence="3">Lauroyl acyltransferase</fullName>
    </submittedName>
</protein>
<proteinExistence type="predicted"/>
<keyword evidence="3" id="KW-0808">Transferase</keyword>
<evidence type="ECO:0000313" key="4">
    <source>
        <dbReference type="Proteomes" id="UP000825483"/>
    </source>
</evidence>
<dbReference type="GO" id="GO:0009245">
    <property type="term" value="P:lipid A biosynthetic process"/>
    <property type="evidence" value="ECO:0007669"/>
    <property type="project" value="InterPro"/>
</dbReference>
<keyword evidence="1" id="KW-0472">Membrane</keyword>
<gene>
    <name evidence="3" type="ORF">PRLR5076_10310</name>
</gene>
<evidence type="ECO:0000313" key="3">
    <source>
        <dbReference type="EMBL" id="GJG58180.1"/>
    </source>
</evidence>
<dbReference type="GO" id="GO:0016020">
    <property type="term" value="C:membrane"/>
    <property type="evidence" value="ECO:0007669"/>
    <property type="project" value="GOC"/>
</dbReference>
<feature type="transmembrane region" description="Helical" evidence="1">
    <location>
        <begin position="63"/>
        <end position="79"/>
    </location>
</feature>
<dbReference type="InterPro" id="IPR011499">
    <property type="entry name" value="Lipid_A_biosynth_N"/>
</dbReference>
<evidence type="ECO:0000256" key="1">
    <source>
        <dbReference type="SAM" id="Phobius"/>
    </source>
</evidence>
<dbReference type="GeneID" id="72467962"/>
<sequence length="211" mass="24445">MQVSSFYVYAIGFVAQGFFSARMLIQWILSERARRVVSPNAYWLCSLVGSILLFVYGWLRDDFAIIFGQVISYYIYIWNLDIKGVWHRVPLALRVGVTSLPFLAFGMMLHDIPAFVDSFFHNESVSLPLLVWGSAGQVIFTLRFVYQWYYSYRRHESILPVWFWIISLVGSAIIVSYGAFRLDPVLIVGQSVGFFTYSRNIVIYKKNKGKQ</sequence>
<feature type="transmembrane region" description="Helical" evidence="1">
    <location>
        <begin position="6"/>
        <end position="29"/>
    </location>
</feature>
<dbReference type="GO" id="GO:0016746">
    <property type="term" value="F:acyltransferase activity"/>
    <property type="evidence" value="ECO:0007669"/>
    <property type="project" value="UniProtKB-KW"/>
</dbReference>
<name>A0A9R1C8W8_9BACT</name>
<accession>A0A9R1C8W8</accession>
<feature type="transmembrane region" description="Helical" evidence="1">
    <location>
        <begin position="41"/>
        <end position="57"/>
    </location>
</feature>
<dbReference type="GO" id="GO:0008915">
    <property type="term" value="F:lipid-A-disaccharide synthase activity"/>
    <property type="evidence" value="ECO:0007669"/>
    <property type="project" value="InterPro"/>
</dbReference>
<evidence type="ECO:0000259" key="2">
    <source>
        <dbReference type="SMART" id="SM01259"/>
    </source>
</evidence>
<feature type="transmembrane region" description="Helical" evidence="1">
    <location>
        <begin position="91"/>
        <end position="109"/>
    </location>
</feature>
<keyword evidence="3" id="KW-0012">Acyltransferase</keyword>
<dbReference type="Proteomes" id="UP000825483">
    <property type="component" value="Unassembled WGS sequence"/>
</dbReference>
<dbReference type="RefSeq" id="WP_223927281.1">
    <property type="nucleotide sequence ID" value="NZ_BPTU01000003.1"/>
</dbReference>
<keyword evidence="1" id="KW-0812">Transmembrane</keyword>
<feature type="transmembrane region" description="Helical" evidence="1">
    <location>
        <begin position="129"/>
        <end position="149"/>
    </location>
</feature>
<feature type="transmembrane region" description="Helical" evidence="1">
    <location>
        <begin position="186"/>
        <end position="204"/>
    </location>
</feature>
<reference evidence="3" key="1">
    <citation type="journal article" date="2022" name="Int. J. Syst. Evol. Microbiol.">
        <title>Prevotella lacticifex sp. nov., isolated from the rumen of cows.</title>
        <authorList>
            <person name="Shinkai T."/>
            <person name="Ikeyama N."/>
            <person name="Kumagai M."/>
            <person name="Ohmori H."/>
            <person name="Sakamoto M."/>
            <person name="Ohkuma M."/>
            <person name="Mitsumori M."/>
        </authorList>
    </citation>
    <scope>NUCLEOTIDE SEQUENCE</scope>
    <source>
        <strain evidence="3">R5076</strain>
    </source>
</reference>
<keyword evidence="1" id="KW-1133">Transmembrane helix</keyword>
<dbReference type="Gene3D" id="1.20.1280.290">
    <property type="match status" value="1"/>
</dbReference>
<keyword evidence="4" id="KW-1185">Reference proteome</keyword>
<comment type="caution">
    <text evidence="3">The sequence shown here is derived from an EMBL/GenBank/DDBJ whole genome shotgun (WGS) entry which is preliminary data.</text>
</comment>
<dbReference type="Pfam" id="PF07578">
    <property type="entry name" value="LAB_N"/>
    <property type="match status" value="2"/>
</dbReference>
<feature type="domain" description="Lipid A biosynthesis N-terminal" evidence="2">
    <location>
        <begin position="132"/>
        <end position="203"/>
    </location>
</feature>
<feature type="transmembrane region" description="Helical" evidence="1">
    <location>
        <begin position="161"/>
        <end position="180"/>
    </location>
</feature>
<feature type="domain" description="Lipid A biosynthesis N-terminal" evidence="2">
    <location>
        <begin position="11"/>
        <end position="82"/>
    </location>
</feature>
<dbReference type="EMBL" id="BPUB01000001">
    <property type="protein sequence ID" value="GJG58180.1"/>
    <property type="molecule type" value="Genomic_DNA"/>
</dbReference>
<dbReference type="SMART" id="SM01259">
    <property type="entry name" value="LAB_N"/>
    <property type="match status" value="2"/>
</dbReference>
<dbReference type="AlphaFoldDB" id="A0A9R1C8W8"/>